<dbReference type="eggNOG" id="COG5470">
    <property type="taxonomic scope" value="Bacteria"/>
</dbReference>
<evidence type="ECO:0000313" key="3">
    <source>
        <dbReference type="Proteomes" id="UP000013165"/>
    </source>
</evidence>
<dbReference type="SUPFAM" id="SSF54909">
    <property type="entry name" value="Dimeric alpha+beta barrel"/>
    <property type="match status" value="1"/>
</dbReference>
<dbReference type="InterPro" id="IPR011008">
    <property type="entry name" value="Dimeric_a/b-barrel"/>
</dbReference>
<comment type="caution">
    <text evidence="2">The sequence shown here is derived from an EMBL/GenBank/DDBJ whole genome shotgun (WGS) entry which is preliminary data.</text>
</comment>
<dbReference type="PANTHER" id="PTHR40257:SF1">
    <property type="entry name" value="DUF1330 DOMAIN-CONTAINING PROTEIN"/>
    <property type="match status" value="1"/>
</dbReference>
<reference evidence="2 3" key="1">
    <citation type="journal article" date="2013" name="Genome Announc.">
        <title>Genome Sequence of the Polycyclic Aromatic Hydrocarbon-Degrading Bacterium Strain Marinobacter nanhaiticus D15-8WT.</title>
        <authorList>
            <person name="Cui Z."/>
            <person name="Gao W."/>
            <person name="Li Q."/>
            <person name="Xu G."/>
            <person name="Zheng L."/>
        </authorList>
    </citation>
    <scope>NUCLEOTIDE SEQUENCE [LARGE SCALE GENOMIC DNA]</scope>
    <source>
        <strain evidence="2 3">D15-8W</strain>
    </source>
</reference>
<feature type="domain" description="DUF1330" evidence="1">
    <location>
        <begin position="47"/>
        <end position="124"/>
    </location>
</feature>
<dbReference type="Gene3D" id="3.30.70.100">
    <property type="match status" value="1"/>
</dbReference>
<gene>
    <name evidence="2" type="ORF">J057_17250</name>
</gene>
<name>N6VZ63_9GAMM</name>
<dbReference type="Proteomes" id="UP000013165">
    <property type="component" value="Unassembled WGS sequence"/>
</dbReference>
<dbReference type="EMBL" id="APLQ01000014">
    <property type="protein sequence ID" value="ENO13164.1"/>
    <property type="molecule type" value="Genomic_DNA"/>
</dbReference>
<dbReference type="Pfam" id="PF07045">
    <property type="entry name" value="DUF1330"/>
    <property type="match status" value="1"/>
</dbReference>
<accession>N6VZ63</accession>
<keyword evidence="3" id="KW-1185">Reference proteome</keyword>
<organism evidence="2 3">
    <name type="scientific">Marinobacter nanhaiticus D15-8W</name>
    <dbReference type="NCBI Taxonomy" id="626887"/>
    <lineage>
        <taxon>Bacteria</taxon>
        <taxon>Pseudomonadati</taxon>
        <taxon>Pseudomonadota</taxon>
        <taxon>Gammaproteobacteria</taxon>
        <taxon>Pseudomonadales</taxon>
        <taxon>Marinobacteraceae</taxon>
        <taxon>Marinobacter</taxon>
    </lineage>
</organism>
<dbReference type="HOGENOM" id="CLU_131535_2_0_6"/>
<dbReference type="AlphaFoldDB" id="N6VZ63"/>
<dbReference type="PATRIC" id="fig|626887.3.peg.3447"/>
<dbReference type="OrthoDB" id="8909581at2"/>
<sequence length="136" mass="15221">MSSIHPSRASLEALVRHFSPDEPVVMLNLLRFREQAVYSDDENETACTGREAYARYSKQALPHLEKVGAKAEWVGEAMTTVIGPDEEGWHDVLLVRYPSAEAFLAMVGDPEYQAVVHHRTAALADSRLIATRPKKF</sequence>
<protein>
    <submittedName>
        <fullName evidence="2">DUF1330 domain-containing protein</fullName>
    </submittedName>
</protein>
<dbReference type="STRING" id="626887.J057_17250"/>
<dbReference type="PANTHER" id="PTHR40257">
    <property type="match status" value="1"/>
</dbReference>
<proteinExistence type="predicted"/>
<evidence type="ECO:0000313" key="2">
    <source>
        <dbReference type="EMBL" id="ENO13164.1"/>
    </source>
</evidence>
<dbReference type="InterPro" id="IPR010753">
    <property type="entry name" value="DUF1330"/>
</dbReference>
<evidence type="ECO:0000259" key="1">
    <source>
        <dbReference type="Pfam" id="PF07045"/>
    </source>
</evidence>
<dbReference type="RefSeq" id="WP_004581389.1">
    <property type="nucleotide sequence ID" value="NZ_AP028878.1"/>
</dbReference>